<dbReference type="Proteomes" id="UP000243589">
    <property type="component" value="Unassembled WGS sequence"/>
</dbReference>
<evidence type="ECO:0000313" key="3">
    <source>
        <dbReference type="Proteomes" id="UP000243589"/>
    </source>
</evidence>
<evidence type="ECO:0008006" key="4">
    <source>
        <dbReference type="Google" id="ProtNLM"/>
    </source>
</evidence>
<name>A0A150HCK6_9MICO</name>
<reference evidence="2 3" key="1">
    <citation type="submission" date="2016-01" db="EMBL/GenBank/DDBJ databases">
        <title>Use of Whole Genome Sequencing to ascertain that Brevibacterium massiliense (Roux, Raoult 2009) is a later heterotypic synonym of Brevibacterium ravenspurgense (Mages 2008).</title>
        <authorList>
            <person name="Bernier A.-M."/>
            <person name="Burdz T."/>
            <person name="Huynh C."/>
            <person name="Pachecho A.L."/>
            <person name="Wiebe D."/>
            <person name="Bonner C."/>
            <person name="Bernard K."/>
        </authorList>
    </citation>
    <scope>NUCLEOTIDE SEQUENCE [LARGE SCALE GENOMIC DNA]</scope>
    <source>
        <strain evidence="2 3">CCUG56047</strain>
    </source>
</reference>
<dbReference type="RefSeq" id="WP_019174013.1">
    <property type="nucleotide sequence ID" value="NZ_LQQC01000001.1"/>
</dbReference>
<dbReference type="InterPro" id="IPR025329">
    <property type="entry name" value="DUF4235"/>
</dbReference>
<dbReference type="Pfam" id="PF14019">
    <property type="entry name" value="DUF4235"/>
    <property type="match status" value="1"/>
</dbReference>
<accession>A0A150HCK6</accession>
<keyword evidence="1" id="KW-0812">Transmembrane</keyword>
<dbReference type="PATRIC" id="fig|479117.4.peg.54"/>
<feature type="transmembrane region" description="Helical" evidence="1">
    <location>
        <begin position="52"/>
        <end position="69"/>
    </location>
</feature>
<protein>
    <recommendedName>
        <fullName evidence="4">DUF4235 domain-containing protein</fullName>
    </recommendedName>
</protein>
<proteinExistence type="predicted"/>
<sequence length="90" mass="9306">MGKLAWKVIGLGGGALAAVAARKAISLAWEKSLGRPAPNDPNDTDTDMAEVIAWTIVSGVGVAIAQIVVQRYAAQAIRSQFGNEAVAESN</sequence>
<evidence type="ECO:0000256" key="1">
    <source>
        <dbReference type="SAM" id="Phobius"/>
    </source>
</evidence>
<dbReference type="AlphaFoldDB" id="A0A150HCK6"/>
<organism evidence="2 3">
    <name type="scientific">Brevibacterium ravenspurgense</name>
    <dbReference type="NCBI Taxonomy" id="479117"/>
    <lineage>
        <taxon>Bacteria</taxon>
        <taxon>Bacillati</taxon>
        <taxon>Actinomycetota</taxon>
        <taxon>Actinomycetes</taxon>
        <taxon>Micrococcales</taxon>
        <taxon>Brevibacteriaceae</taxon>
        <taxon>Brevibacterium</taxon>
    </lineage>
</organism>
<dbReference type="EMBL" id="LQQC01000001">
    <property type="protein sequence ID" value="KXZ59839.1"/>
    <property type="molecule type" value="Genomic_DNA"/>
</dbReference>
<keyword evidence="1" id="KW-1133">Transmembrane helix</keyword>
<keyword evidence="1" id="KW-0472">Membrane</keyword>
<gene>
    <name evidence="2" type="ORF">Bravens_00054</name>
</gene>
<evidence type="ECO:0000313" key="2">
    <source>
        <dbReference type="EMBL" id="KXZ59839.1"/>
    </source>
</evidence>
<keyword evidence="3" id="KW-1185">Reference proteome</keyword>
<comment type="caution">
    <text evidence="2">The sequence shown here is derived from an EMBL/GenBank/DDBJ whole genome shotgun (WGS) entry which is preliminary data.</text>
</comment>